<evidence type="ECO:0000256" key="1">
    <source>
        <dbReference type="SAM" id="SignalP"/>
    </source>
</evidence>
<sequence>MCVGLAVLLGPPTVGGICYCTWSGGQTLVATHLDSEKPQNTFASVGVGLFAGVGSYKFQKEFVVRHFDEGGILSYGYRKGVETLGEPLQIKTWGQFYKAAGPPVFARTAAVIASFFAAGAAQASFAHFSQAYSR</sequence>
<feature type="signal peptide" evidence="1">
    <location>
        <begin position="1"/>
        <end position="16"/>
    </location>
</feature>
<accession>A0A061RAQ9</accession>
<keyword evidence="1" id="KW-0732">Signal</keyword>
<dbReference type="AlphaFoldDB" id="A0A061RAQ9"/>
<evidence type="ECO:0000313" key="2">
    <source>
        <dbReference type="EMBL" id="JAC67617.1"/>
    </source>
</evidence>
<dbReference type="EMBL" id="GBEZ01018867">
    <property type="protein sequence ID" value="JAC67617.1"/>
    <property type="molecule type" value="Transcribed_RNA"/>
</dbReference>
<dbReference type="EMBL" id="GBEZ01018728">
    <property type="protein sequence ID" value="JAC67740.1"/>
    <property type="molecule type" value="Transcribed_RNA"/>
</dbReference>
<gene>
    <name evidence="3" type="ORF">TSPGSL018_10360</name>
    <name evidence="2" type="ORF">TSPGSL018_10684</name>
</gene>
<organism evidence="3">
    <name type="scientific">Tetraselmis sp. GSL018</name>
    <dbReference type="NCBI Taxonomy" id="582737"/>
    <lineage>
        <taxon>Eukaryota</taxon>
        <taxon>Viridiplantae</taxon>
        <taxon>Chlorophyta</taxon>
        <taxon>core chlorophytes</taxon>
        <taxon>Chlorodendrophyceae</taxon>
        <taxon>Chlorodendrales</taxon>
        <taxon>Chlorodendraceae</taxon>
        <taxon>Tetraselmis</taxon>
    </lineage>
</organism>
<protein>
    <submittedName>
        <fullName evidence="3">Uncharacterized protein</fullName>
    </submittedName>
</protein>
<reference evidence="3" key="1">
    <citation type="submission" date="2014-05" db="EMBL/GenBank/DDBJ databases">
        <title>The transcriptome of the halophilic microalga Tetraselmis sp. GSL018 isolated from the Great Salt Lake, Utah.</title>
        <authorList>
            <person name="Jinkerson R.E."/>
            <person name="D'Adamo S."/>
            <person name="Posewitz M.C."/>
        </authorList>
    </citation>
    <scope>NUCLEOTIDE SEQUENCE</scope>
    <source>
        <strain evidence="3">GSL018</strain>
    </source>
</reference>
<evidence type="ECO:0000313" key="3">
    <source>
        <dbReference type="EMBL" id="JAC67740.1"/>
    </source>
</evidence>
<name>A0A061RAQ9_9CHLO</name>
<feature type="chain" id="PRO_5007370660" evidence="1">
    <location>
        <begin position="17"/>
        <end position="134"/>
    </location>
</feature>
<proteinExistence type="predicted"/>